<keyword evidence="2 4" id="KW-0808">Transferase</keyword>
<sequence length="296" mass="32449">MERLTESVKALVASYEDFGLINHCNGPNLPSRESIEDILANLDAIIFPGFRESELPDQESLQLTTAERVYRTARKLSNEIEKSLSFSCRTNSFSCEGVGCRTMAELIVEDFFAQLPEIRRILSLDVAAAYRGDPAAKSIEEVIVAYPGLQAIAVHRLAHYFWIREVPLIPRMMSEIVHGRTGIDIHPGATIGESFFIDHGTGVVIGETTVIGKNVKIYQGVTLGALSLKKDEADTKRHPTIEDDVTIYSGATILGGKTVIGRGSVIGGNVWVTESVPPETLVYVKTGEHILRPKQG</sequence>
<evidence type="ECO:0000256" key="3">
    <source>
        <dbReference type="ARBA" id="ARBA00023315"/>
    </source>
</evidence>
<dbReference type="EMBL" id="DSVL01000184">
    <property type="protein sequence ID" value="HFH29028.1"/>
    <property type="molecule type" value="Genomic_DNA"/>
</dbReference>
<name>A0A7C3E0L0_9SPIR</name>
<keyword evidence="3" id="KW-0012">Acyltransferase</keyword>
<dbReference type="PANTHER" id="PTHR42811">
    <property type="entry name" value="SERINE ACETYLTRANSFERASE"/>
    <property type="match status" value="1"/>
</dbReference>
<evidence type="ECO:0000256" key="1">
    <source>
        <dbReference type="ARBA" id="ARBA00022605"/>
    </source>
</evidence>
<dbReference type="CDD" id="cd03354">
    <property type="entry name" value="LbH_SAT"/>
    <property type="match status" value="1"/>
</dbReference>
<protein>
    <submittedName>
        <fullName evidence="4">Serine acetyltransferase</fullName>
    </submittedName>
</protein>
<gene>
    <name evidence="4" type="ORF">ENS59_05890</name>
</gene>
<dbReference type="NCBIfam" id="NF041874">
    <property type="entry name" value="EPS_EpsC"/>
    <property type="match status" value="1"/>
</dbReference>
<dbReference type="InterPro" id="IPR042122">
    <property type="entry name" value="Ser_AcTrfase_N_sf"/>
</dbReference>
<dbReference type="AlphaFoldDB" id="A0A7C3E0L0"/>
<keyword evidence="1" id="KW-0028">Amino-acid biosynthesis</keyword>
<proteinExistence type="predicted"/>
<dbReference type="SUPFAM" id="SSF51161">
    <property type="entry name" value="Trimeric LpxA-like enzymes"/>
    <property type="match status" value="1"/>
</dbReference>
<dbReference type="InterPro" id="IPR045304">
    <property type="entry name" value="LbH_SAT"/>
</dbReference>
<organism evidence="4">
    <name type="scientific">Gracilinema caldarium</name>
    <dbReference type="NCBI Taxonomy" id="215591"/>
    <lineage>
        <taxon>Bacteria</taxon>
        <taxon>Pseudomonadati</taxon>
        <taxon>Spirochaetota</taxon>
        <taxon>Spirochaetia</taxon>
        <taxon>Spirochaetales</taxon>
        <taxon>Breznakiellaceae</taxon>
        <taxon>Gracilinema</taxon>
    </lineage>
</organism>
<reference evidence="4" key="1">
    <citation type="journal article" date="2020" name="mSystems">
        <title>Genome- and Community-Level Interaction Insights into Carbon Utilization and Element Cycling Functions of Hydrothermarchaeota in Hydrothermal Sediment.</title>
        <authorList>
            <person name="Zhou Z."/>
            <person name="Liu Y."/>
            <person name="Xu W."/>
            <person name="Pan J."/>
            <person name="Luo Z.H."/>
            <person name="Li M."/>
        </authorList>
    </citation>
    <scope>NUCLEOTIDE SEQUENCE [LARGE SCALE GENOMIC DNA]</scope>
    <source>
        <strain evidence="4">SpSt-503</strain>
    </source>
</reference>
<comment type="caution">
    <text evidence="4">The sequence shown here is derived from an EMBL/GenBank/DDBJ whole genome shotgun (WGS) entry which is preliminary data.</text>
</comment>
<dbReference type="GO" id="GO:0016746">
    <property type="term" value="F:acyltransferase activity"/>
    <property type="evidence" value="ECO:0007669"/>
    <property type="project" value="UniProtKB-KW"/>
</dbReference>
<evidence type="ECO:0000313" key="4">
    <source>
        <dbReference type="EMBL" id="HFH29028.1"/>
    </source>
</evidence>
<dbReference type="GO" id="GO:0008652">
    <property type="term" value="P:amino acid biosynthetic process"/>
    <property type="evidence" value="ECO:0007669"/>
    <property type="project" value="UniProtKB-KW"/>
</dbReference>
<dbReference type="Gene3D" id="2.160.10.10">
    <property type="entry name" value="Hexapeptide repeat proteins"/>
    <property type="match status" value="1"/>
</dbReference>
<dbReference type="InterPro" id="IPR053376">
    <property type="entry name" value="Serine_acetyltransferase"/>
</dbReference>
<dbReference type="Gene3D" id="1.10.3130.10">
    <property type="entry name" value="serine acetyltransferase, domain 1"/>
    <property type="match status" value="1"/>
</dbReference>
<accession>A0A7C3E0L0</accession>
<dbReference type="InterPro" id="IPR011004">
    <property type="entry name" value="Trimer_LpxA-like_sf"/>
</dbReference>
<evidence type="ECO:0000256" key="2">
    <source>
        <dbReference type="ARBA" id="ARBA00022679"/>
    </source>
</evidence>